<evidence type="ECO:0000313" key="2">
    <source>
        <dbReference type="Proteomes" id="UP000789524"/>
    </source>
</evidence>
<dbReference type="Proteomes" id="UP000789524">
    <property type="component" value="Unassembled WGS sequence"/>
</dbReference>
<dbReference type="OrthoDB" id="7493911at2759"/>
<keyword evidence="2" id="KW-1185">Reference proteome</keyword>
<dbReference type="EMBL" id="CAKASE010000076">
    <property type="protein sequence ID" value="CAG9577725.1"/>
    <property type="molecule type" value="Genomic_DNA"/>
</dbReference>
<organism evidence="1 2">
    <name type="scientific">Danaus chrysippus</name>
    <name type="common">African queen</name>
    <dbReference type="NCBI Taxonomy" id="151541"/>
    <lineage>
        <taxon>Eukaryota</taxon>
        <taxon>Metazoa</taxon>
        <taxon>Ecdysozoa</taxon>
        <taxon>Arthropoda</taxon>
        <taxon>Hexapoda</taxon>
        <taxon>Insecta</taxon>
        <taxon>Pterygota</taxon>
        <taxon>Neoptera</taxon>
        <taxon>Endopterygota</taxon>
        <taxon>Lepidoptera</taxon>
        <taxon>Glossata</taxon>
        <taxon>Ditrysia</taxon>
        <taxon>Papilionoidea</taxon>
        <taxon>Nymphalidae</taxon>
        <taxon>Danainae</taxon>
        <taxon>Danaini</taxon>
        <taxon>Danaina</taxon>
        <taxon>Danaus</taxon>
        <taxon>Anosia</taxon>
    </lineage>
</organism>
<name>A0A8J2R4G3_9NEOP</name>
<comment type="caution">
    <text evidence="1">The sequence shown here is derived from an EMBL/GenBank/DDBJ whole genome shotgun (WGS) entry which is preliminary data.</text>
</comment>
<protein>
    <submittedName>
        <fullName evidence="1">(African queen) hypothetical protein</fullName>
    </submittedName>
</protein>
<gene>
    <name evidence="1" type="ORF">DCHRY22_LOCUS12532</name>
</gene>
<accession>A0A8J2R4G3</accession>
<sequence length="2841" mass="326521">MTSDIVNKNEIKFYDPLNDGKDCTKNTDINTNSIDFIRDDLTNYDTDERTKIISSTEDGNVCLCGKTENLIENNKNDNLTLVYIAGMDDSLMELKRNIQKYGEGHELKVNFYLYKNQKCYDLGYLYTDAYVLRYFIPNCENYFCLDNIKNNWCLDNLSRKHYNKDFNRQMGSLKFDEKVENYNNQPIVTESKNLCNLIEYVPKEVAGHYEINIPKEQQYIEKNVLDDLNSNNLGKQNTNINNNMSPQISLLEPEGTRPFKTVKNDNIDYADEENDVNSLNFVTGNKVYKQDVNKLEEAINNNDYMTSNDITYNDNKKEYIIDIYDSMYTTNDNGLYKINENSLNYVPTNSISGKESDYNYVISPCSSEYMKEGDNDIVTSEKNYELLKIVHSYDENNQEQKEFGHNLQYDDGTGTKPYNKCFKTNDVFNYEPEIPNTLFTPRYIGGIKTIGNPLNMKPLKLTFYPYQAYVIPNLQAKNMVCMNKNDPEIEIVDRTFYNNEPILSRSQASEEQRNGKEFQGYIPTYDLENQIQSPQTPYEEATLNDNNIINDIQSPINQETYLKMPEIDNGDKRNYVTSPKFNENQNKIPWHIEYIPNVANMWKNLPNIQKQLVSDSLNTPREVNKNELLTNLQSESLFAKSLTPCINTNNYDMSANSKINFLEPQYEKERLYDTKNMFPNTYDTDASEKEILSLKDNINNVSPRTEYFMQDPCIYKNLKSLVGSGGSYYRPITNYENTNTQIIDKTPYNSDLTKKTFKLKYYPHSVALLDTSIQNIGRGITSSISPTTINFKPIVENTSDNILIPETNPVTTQDIKNPFNTFDQYTQNYKIPSRIIFTPLSYKIYPLKIVSPKPLTSNICHSNPYLGLNKPVLYKNFAHENLQHNTPLIPTIVENIQSINKMNDISQKSPIQFSDNVVSNNFNINPFVSQNQNLQDSMYSLDPTTRNTVCFTKLFENEKPIVDEYQPTKSVTSDTSYEPFSNVANVPNAEKSLKFYPKISISRDSLDPNIIGKPIKNSYAFATAESKYPEIFEKTPFDVNLEESTGASSLRYKLLNPRPNTEILNSYINQTPQDEINIYNTNIQNPKTPAVTHYTVYPTPSLQNILISKPHNVMPTPYLQPTVTHSGIPVQNGYTSNLYRNKLEDNLLPNSISQVFPIGLNTNTLSWGRRLKLLKGQNINDVYNKKIQSRFQETPIYQQPLQNNLNYETVSTMPVKFSPYVAIPGSSGFVEETNKLRNNKANQHMINFKEIPVGTIAKDKGNYIIYNPKIKIDNLANTSPKYSMTSISENEILTPDYSNSRQDPLSKLYDVCERKQNYFDIPIQSGNVPESSPREYIQYSRKPQELLDTEPASSLTYYLPTAKLLPVKTSNINKGFVPVPTKVLLNTYTDIVQSPSTSNREYSLIPNNKNFIPQLILPSDRSYTGATGYQSKITPVGNTYFNIPYTYDNLKDTYKNNLQTLKENMLDGFYSTSPPKIRQEEIQSSRNEDFIDYNKIGNEGRVQMYLYPYMRVLNYKKGPLQTTIKPKIWSTNTILPKNLVVESNEPNRDKLTVPSTYNSDITGITPNTRKYNYILNKIFNIPTFTTTEPSLDAKLASQVITSKTKENGEIIQTEIPEGNQEPITFGNIRYCKPEYQIKITNNIHQGQDNMNIFNAVPEFKQNYLENPSNLDNLNLFGTINPRTTEREKFNNFFTANIEPSRYLQDNGNPIYLTPYFSRYQKPSSINNVAYPFTVKPSLAQKQSVQDAFNQIVSSDDPNTPSMPNVYENLNYGIDQSGTQRITSLKQLSNLYYNPVDLRKSVNSVYDIGTQQNNGYISYSSLNFNPISSSYIAEKDSYNTATTKNIYQYFNPTVMKINRQFNWPSKLINYMSPVESYKEQKNNIHMPSDYININSDSLTKTAQTSALPNTQNNAFFGHGNTPLINTFDWKFNLQRKEPPATSQYSSYTQYPNTFTSPFSYKSPEAYHPPIPLNADLNSYIYNDISYSNIPRGSFYISPNAAEIISPKNNIFFNLHNDLKQPINQYNRYISDEAGQNYYVNDNNEIATPNMKQFPITSIMQHEKYNKQNYLFSKLHDSPQTVNIPSHVTYNSKSIPMQTSQGLFSNIDNNPKYASLNLLYPKNIYSYSSSIPKESKQNFVKPLLSYTYLNKDFDYSSPTQIVHETTKPFSTVNYSSPTQILHVTKPFSTVKTVEATPVWNNLGTKNSLFTEYNPLPRYDSWKRLPLSEVNFNSIPRINSFITDSNICPITSTAPGASSDRIFNNNDHVGGVVDSDYNMITQNIGAFQSNAVPMLLPSSAFQTKIESNPLVKSRISCTNVIPTNQPLSDFSSGLEPQRLISNKTSSEILKSNNDLVYPEQIYSEQGKITFLPKINSYCYDVKGNNLPIHSNEYHQKGLNEKDANMNTIEDNNYSDLYKIENQKYDILPSISQIEKQIPSYNYDKMKNPFLKSQFADLNYPFNLLTKPDVYNKFDKISSNINPYSTFKPLRLYSPTYYQKQNIYNPSFFPTYENSLSIQNHNLLNSVKTSPCTRSEHILFTPHVCKVFKPSTYPISTNEDAELYRSNLNKVYESPSMISSPKYLSPSYIEPNRPIYKSIQYQNPAMYQSGNAIWGSDSEKYSNYKQTNSLPYIINYDLSQHKPFNPASTSNIPLQQVWKHNIQGFIKSQIENVNQDNPLTKTCYQEDNYSNKPLLSQIFGSNIMDNQNNMKYYQTLPKIVIAKYDPTCHNTFVIKTGDCDLKLKTWRSKLKVITPILVYKVKEIPTINFMPIRNTKYTTEEDMEKAKNYVAQKYGCPTIIKGIFSAYKPYAYINDSSALRDNMPVIWPTLCTCGCGRSGCRCRNK</sequence>
<evidence type="ECO:0000313" key="1">
    <source>
        <dbReference type="EMBL" id="CAG9577725.1"/>
    </source>
</evidence>
<proteinExistence type="predicted"/>
<reference evidence="1" key="1">
    <citation type="submission" date="2021-09" db="EMBL/GenBank/DDBJ databases">
        <authorList>
            <person name="Martin H S."/>
        </authorList>
    </citation>
    <scope>NUCLEOTIDE SEQUENCE</scope>
</reference>